<dbReference type="NCBIfam" id="TIGR02679">
    <property type="entry name" value="TIGR02679 family protein"/>
    <property type="match status" value="1"/>
</dbReference>
<accession>A0ABW0ZAU9</accession>
<proteinExistence type="predicted"/>
<dbReference type="RefSeq" id="WP_390320917.1">
    <property type="nucleotide sequence ID" value="NZ_JBHSPB010000028.1"/>
</dbReference>
<dbReference type="EMBL" id="JBHSPB010000028">
    <property type="protein sequence ID" value="MFC5724456.1"/>
    <property type="molecule type" value="Genomic_DNA"/>
</dbReference>
<evidence type="ECO:0000259" key="1">
    <source>
        <dbReference type="Pfam" id="PF09664"/>
    </source>
</evidence>
<protein>
    <submittedName>
        <fullName evidence="3">TIGR02679 family protein</fullName>
    </submittedName>
</protein>
<dbReference type="InterPro" id="IPR024465">
    <property type="entry name" value="DUF2399"/>
</dbReference>
<gene>
    <name evidence="3" type="ORF">ACFP1Z_30305</name>
</gene>
<sequence>MSPLPSGGVDLDRLRRLLGAPDLAWLVERVRRRLEREQPLTGPVALAAPTEAQRSAVERLLGRAPRAGRSLTVRLDAVDEVLRRSGISPEGLAVAVAALTGPVTPLRRIRQDESHAWQAACRPLRVLGHDLPHLADWAGGPRTESLVRRLARTPEAAGSLTADTARVLRELPAEPAVSLPAFAARVLSSAHALDDGTPLATLVLSGIRALTGFPDGGGAAWRRDAWASAGLLRDELSSTVLTLNLRGTPALDWMAEAGEPCVLTLRQLARLRPRAAAPVVRICENPAVLAAAADAHGADCPPLVCLQGQPSAAALTLLRHLHDSGATLLYHGDFDWGGLRIANALLNQVPWRPWRYMATDYRALAIAAAQLPPLTGASAESPWDPELARALGELGVRVEEEVALAALLADLGDQWR</sequence>
<evidence type="ECO:0000313" key="3">
    <source>
        <dbReference type="EMBL" id="MFC5724456.1"/>
    </source>
</evidence>
<keyword evidence="4" id="KW-1185">Reference proteome</keyword>
<feature type="domain" description="DUF2399" evidence="1">
    <location>
        <begin position="261"/>
        <end position="411"/>
    </location>
</feature>
<dbReference type="Pfam" id="PF09664">
    <property type="entry name" value="DUF2399"/>
    <property type="match status" value="1"/>
</dbReference>
<feature type="domain" description="Conserved hypothetical protein CHP02679 N terminus" evidence="2">
    <location>
        <begin position="40"/>
        <end position="246"/>
    </location>
</feature>
<organism evidence="3 4">
    <name type="scientific">Streptomyces gamaensis</name>
    <dbReference type="NCBI Taxonomy" id="1763542"/>
    <lineage>
        <taxon>Bacteria</taxon>
        <taxon>Bacillati</taxon>
        <taxon>Actinomycetota</taxon>
        <taxon>Actinomycetes</taxon>
        <taxon>Kitasatosporales</taxon>
        <taxon>Streptomycetaceae</taxon>
        <taxon>Streptomyces</taxon>
    </lineage>
</organism>
<evidence type="ECO:0000259" key="2">
    <source>
        <dbReference type="Pfam" id="PF11796"/>
    </source>
</evidence>
<reference evidence="4" key="1">
    <citation type="journal article" date="2019" name="Int. J. Syst. Evol. Microbiol.">
        <title>The Global Catalogue of Microorganisms (GCM) 10K type strain sequencing project: providing services to taxonomists for standard genome sequencing and annotation.</title>
        <authorList>
            <consortium name="The Broad Institute Genomics Platform"/>
            <consortium name="The Broad Institute Genome Sequencing Center for Infectious Disease"/>
            <person name="Wu L."/>
            <person name="Ma J."/>
        </authorList>
    </citation>
    <scope>NUCLEOTIDE SEQUENCE [LARGE SCALE GENOMIC DNA]</scope>
    <source>
        <strain evidence="4">CGMCC 4.7304</strain>
    </source>
</reference>
<comment type="caution">
    <text evidence="3">The sequence shown here is derived from an EMBL/GenBank/DDBJ whole genome shotgun (WGS) entry which is preliminary data.</text>
</comment>
<dbReference type="InterPro" id="IPR013495">
    <property type="entry name" value="CHP02679"/>
</dbReference>
<dbReference type="Pfam" id="PF11796">
    <property type="entry name" value="DUF3323"/>
    <property type="match status" value="1"/>
</dbReference>
<dbReference type="InterPro" id="IPR024466">
    <property type="entry name" value="CHP02679_N"/>
</dbReference>
<name>A0ABW0ZAU9_9ACTN</name>
<dbReference type="Proteomes" id="UP001596083">
    <property type="component" value="Unassembled WGS sequence"/>
</dbReference>
<evidence type="ECO:0000313" key="4">
    <source>
        <dbReference type="Proteomes" id="UP001596083"/>
    </source>
</evidence>